<dbReference type="KEGG" id="gtr:GLOTRDRAFT_132875"/>
<organism evidence="1 2">
    <name type="scientific">Gloeophyllum trabeum (strain ATCC 11539 / FP-39264 / Madison 617)</name>
    <name type="common">Brown rot fungus</name>
    <dbReference type="NCBI Taxonomy" id="670483"/>
    <lineage>
        <taxon>Eukaryota</taxon>
        <taxon>Fungi</taxon>
        <taxon>Dikarya</taxon>
        <taxon>Basidiomycota</taxon>
        <taxon>Agaricomycotina</taxon>
        <taxon>Agaricomycetes</taxon>
        <taxon>Gloeophyllales</taxon>
        <taxon>Gloeophyllaceae</taxon>
        <taxon>Gloeophyllum</taxon>
    </lineage>
</organism>
<dbReference type="HOGENOM" id="CLU_698405_0_0_1"/>
<dbReference type="GeneID" id="19302596"/>
<dbReference type="CDD" id="cd20557">
    <property type="entry name" value="CYCLIN_ScPCL1-like"/>
    <property type="match status" value="1"/>
</dbReference>
<reference evidence="1 2" key="1">
    <citation type="journal article" date="2012" name="Science">
        <title>The Paleozoic origin of enzymatic lignin decomposition reconstructed from 31 fungal genomes.</title>
        <authorList>
            <person name="Floudas D."/>
            <person name="Binder M."/>
            <person name="Riley R."/>
            <person name="Barry K."/>
            <person name="Blanchette R.A."/>
            <person name="Henrissat B."/>
            <person name="Martinez A.T."/>
            <person name="Otillar R."/>
            <person name="Spatafora J.W."/>
            <person name="Yadav J.S."/>
            <person name="Aerts A."/>
            <person name="Benoit I."/>
            <person name="Boyd A."/>
            <person name="Carlson A."/>
            <person name="Copeland A."/>
            <person name="Coutinho P.M."/>
            <person name="de Vries R.P."/>
            <person name="Ferreira P."/>
            <person name="Findley K."/>
            <person name="Foster B."/>
            <person name="Gaskell J."/>
            <person name="Glotzer D."/>
            <person name="Gorecki P."/>
            <person name="Heitman J."/>
            <person name="Hesse C."/>
            <person name="Hori C."/>
            <person name="Igarashi K."/>
            <person name="Jurgens J.A."/>
            <person name="Kallen N."/>
            <person name="Kersten P."/>
            <person name="Kohler A."/>
            <person name="Kuees U."/>
            <person name="Kumar T.K.A."/>
            <person name="Kuo A."/>
            <person name="LaButti K."/>
            <person name="Larrondo L.F."/>
            <person name="Lindquist E."/>
            <person name="Ling A."/>
            <person name="Lombard V."/>
            <person name="Lucas S."/>
            <person name="Lundell T."/>
            <person name="Martin R."/>
            <person name="McLaughlin D.J."/>
            <person name="Morgenstern I."/>
            <person name="Morin E."/>
            <person name="Murat C."/>
            <person name="Nagy L.G."/>
            <person name="Nolan M."/>
            <person name="Ohm R.A."/>
            <person name="Patyshakuliyeva A."/>
            <person name="Rokas A."/>
            <person name="Ruiz-Duenas F.J."/>
            <person name="Sabat G."/>
            <person name="Salamov A."/>
            <person name="Samejima M."/>
            <person name="Schmutz J."/>
            <person name="Slot J.C."/>
            <person name="St John F."/>
            <person name="Stenlid J."/>
            <person name="Sun H."/>
            <person name="Sun S."/>
            <person name="Syed K."/>
            <person name="Tsang A."/>
            <person name="Wiebenga A."/>
            <person name="Young D."/>
            <person name="Pisabarro A."/>
            <person name="Eastwood D.C."/>
            <person name="Martin F."/>
            <person name="Cullen D."/>
            <person name="Grigoriev I.V."/>
            <person name="Hibbett D.S."/>
        </authorList>
    </citation>
    <scope>NUCLEOTIDE SEQUENCE [LARGE SCALE GENOMIC DNA]</scope>
    <source>
        <strain evidence="1 2">ATCC 11539</strain>
    </source>
</reference>
<dbReference type="EMBL" id="KB469310">
    <property type="protein sequence ID" value="EPQ51507.1"/>
    <property type="molecule type" value="Genomic_DNA"/>
</dbReference>
<dbReference type="Proteomes" id="UP000030669">
    <property type="component" value="Unassembled WGS sequence"/>
</dbReference>
<name>S7PW20_GLOTA</name>
<keyword evidence="2" id="KW-1185">Reference proteome</keyword>
<dbReference type="OrthoDB" id="244495at2759"/>
<dbReference type="Gene3D" id="1.10.472.10">
    <property type="entry name" value="Cyclin-like"/>
    <property type="match status" value="1"/>
</dbReference>
<evidence type="ECO:0000313" key="1">
    <source>
        <dbReference type="EMBL" id="EPQ51507.1"/>
    </source>
</evidence>
<dbReference type="RefSeq" id="XP_007869972.1">
    <property type="nucleotide sequence ID" value="XM_007871781.1"/>
</dbReference>
<evidence type="ECO:0000313" key="2">
    <source>
        <dbReference type="Proteomes" id="UP000030669"/>
    </source>
</evidence>
<proteinExistence type="predicted"/>
<sequence length="395" mass="44810">MASEWSGSETEDVSSTSDLYIMASESSDWEAEDVPSPSIHNVMTFMPSPSRELFHLYNPLAFPPRVTNGVRSNPYYQSLLAVFLGQPMGSGGRLVSLSDFLVAGKPSFVITEWDFYQPYAELYSKFMIDHFPSSATIERRDAVFLDLCSRIRRVFARSFPLEGHICHALFLLRGIRLKLDSAQLRAELGTRIAADLYNWAVVALMVAHKYMEDSSYSRKSWAIVAGREWTPDWDEIDEIEREFLLAHDYIVKVAWERLPELKSEIGWPDHSEIVRLKLGDPDVGQSVITSSPDYSSSDHLPESPRYLLLPAPDCGIARYHGSEEADGQISLVDGLHNVDSYIAEFQSPCGTRRCYPMRSHHVAMSPLEVTTVPGAPPEDLRHYDSQLFFDQIYWL</sequence>
<protein>
    <submittedName>
        <fullName evidence="1">Uncharacterized protein</fullName>
    </submittedName>
</protein>
<dbReference type="AlphaFoldDB" id="S7PW20"/>
<gene>
    <name evidence="1" type="ORF">GLOTRDRAFT_132875</name>
</gene>
<accession>S7PW20</accession>